<dbReference type="AlphaFoldDB" id="A0A1I4A8P9"/>
<proteinExistence type="predicted"/>
<accession>A0A1I4A8P9</accession>
<protein>
    <recommendedName>
        <fullName evidence="5">Spermidine synthase</fullName>
    </recommendedName>
</protein>
<feature type="transmembrane region" description="Helical" evidence="2">
    <location>
        <begin position="232"/>
        <end position="250"/>
    </location>
</feature>
<keyword evidence="2" id="KW-0812">Transmembrane</keyword>
<name>A0A1I4A8P9_9PROT</name>
<dbReference type="OrthoDB" id="9761985at2"/>
<dbReference type="GO" id="GO:0006596">
    <property type="term" value="P:polyamine biosynthetic process"/>
    <property type="evidence" value="ECO:0007669"/>
    <property type="project" value="UniProtKB-KW"/>
</dbReference>
<feature type="transmembrane region" description="Helical" evidence="2">
    <location>
        <begin position="24"/>
        <end position="47"/>
    </location>
</feature>
<feature type="transmembrane region" description="Helical" evidence="2">
    <location>
        <begin position="262"/>
        <end position="281"/>
    </location>
</feature>
<feature type="transmembrane region" description="Helical" evidence="2">
    <location>
        <begin position="59"/>
        <end position="80"/>
    </location>
</feature>
<feature type="transmembrane region" description="Helical" evidence="2">
    <location>
        <begin position="350"/>
        <end position="372"/>
    </location>
</feature>
<keyword evidence="4" id="KW-1185">Reference proteome</keyword>
<feature type="transmembrane region" description="Helical" evidence="2">
    <location>
        <begin position="92"/>
        <end position="110"/>
    </location>
</feature>
<dbReference type="SUPFAM" id="SSF53335">
    <property type="entry name" value="S-adenosyl-L-methionine-dependent methyltransferases"/>
    <property type="match status" value="1"/>
</dbReference>
<dbReference type="EMBL" id="FOSQ01000003">
    <property type="protein sequence ID" value="SFK52755.1"/>
    <property type="molecule type" value="Genomic_DNA"/>
</dbReference>
<feature type="transmembrane region" description="Helical" evidence="2">
    <location>
        <begin position="192"/>
        <end position="212"/>
    </location>
</feature>
<keyword evidence="2" id="KW-0472">Membrane</keyword>
<dbReference type="Proteomes" id="UP000199473">
    <property type="component" value="Unassembled WGS sequence"/>
</dbReference>
<dbReference type="PANTHER" id="PTHR43317:SF1">
    <property type="entry name" value="THERMOSPERMINE SYNTHASE ACAULIS5"/>
    <property type="match status" value="1"/>
</dbReference>
<evidence type="ECO:0008006" key="5">
    <source>
        <dbReference type="Google" id="ProtNLM"/>
    </source>
</evidence>
<keyword evidence="1" id="KW-0620">Polyamine biosynthesis</keyword>
<dbReference type="STRING" id="1123062.SAMN02745775_103233"/>
<keyword evidence="2" id="KW-1133">Transmembrane helix</keyword>
<evidence type="ECO:0000256" key="2">
    <source>
        <dbReference type="SAM" id="Phobius"/>
    </source>
</evidence>
<evidence type="ECO:0000256" key="1">
    <source>
        <dbReference type="ARBA" id="ARBA00023115"/>
    </source>
</evidence>
<dbReference type="Gene3D" id="3.40.50.150">
    <property type="entry name" value="Vaccinia Virus protein VP39"/>
    <property type="match status" value="1"/>
</dbReference>
<feature type="transmembrane region" description="Helical" evidence="2">
    <location>
        <begin position="159"/>
        <end position="180"/>
    </location>
</feature>
<reference evidence="3 4" key="1">
    <citation type="submission" date="2016-10" db="EMBL/GenBank/DDBJ databases">
        <authorList>
            <person name="de Groot N.N."/>
        </authorList>
    </citation>
    <scope>NUCLEOTIDE SEQUENCE [LARGE SCALE GENOMIC DNA]</scope>
    <source>
        <strain evidence="3 4">DSM 19981</strain>
    </source>
</reference>
<dbReference type="RefSeq" id="WP_092959440.1">
    <property type="nucleotide sequence ID" value="NZ_FOSQ01000003.1"/>
</dbReference>
<dbReference type="PANTHER" id="PTHR43317">
    <property type="entry name" value="THERMOSPERMINE SYNTHASE ACAULIS5"/>
    <property type="match status" value="1"/>
</dbReference>
<feature type="transmembrane region" description="Helical" evidence="2">
    <location>
        <begin position="288"/>
        <end position="310"/>
    </location>
</feature>
<feature type="transmembrane region" description="Helical" evidence="2">
    <location>
        <begin position="316"/>
        <end position="338"/>
    </location>
</feature>
<feature type="transmembrane region" description="Helical" evidence="2">
    <location>
        <begin position="130"/>
        <end position="150"/>
    </location>
</feature>
<evidence type="ECO:0000313" key="3">
    <source>
        <dbReference type="EMBL" id="SFK52755.1"/>
    </source>
</evidence>
<evidence type="ECO:0000313" key="4">
    <source>
        <dbReference type="Proteomes" id="UP000199473"/>
    </source>
</evidence>
<sequence length="673" mass="69558">MKDAVFAARPSPSASPPPSTQHRLTALLFAATVATSAALLFAVQPMLGKALLPPFGGGAAVWTAVMLFFQLGLLAGSALFHLTSTRLGPRGAAAVHLGLALLALPLLAPVPPPRATGMGPAIDVLATLAVAYGPAVLVLGANAAALQAWYARVAGDAPWWLYAVSNAGSLAGLAAYPLLLEPYLALSAQGRFWTLGFAACALGLLACAWPVLRHPAPPVARQAGGGAGWRQALPWVALAALPASLLLGATERVTVTIAPLPLLWVLPLAAYLLSWILAFWRPAAAARWGLAGVTLFLPAMLLEVVAPAFGSAFPSAGVLIHVGGLLAAGTLAHARLALARPEAAGLTRFYLCLSLGGALGGTVNALLAPMLFDRPLEYPLALAALCLLPAIGRDLVPKLIWGSAAALLALAPLLEGMGGSIRWGRDFYGAVQVQDQGDRLVLAHGRTLHGYQWQDPARALEPTGYYHREAGGGRLIAVMSARRDTPMQAVLVGLGAGAMACYGSDRLRLSYIEISPAVVDAARRWFTFLRDCGDPPVVIADGRVGLRDAAPGSIDLVVLDAYSGASVPVHMATAEGVALFLDRLAPGGAAAFHASNTHFDLPPLIAAAGREAGAQVLSLAAAPGGQPSVWVAVTRDAGLAAALAAEGWAHVAPAATPWRDDRWHLGAALRGWW</sequence>
<gene>
    <name evidence="3" type="ORF">SAMN02745775_103233</name>
</gene>
<organism evidence="3 4">
    <name type="scientific">Falsiroseomonas stagni DSM 19981</name>
    <dbReference type="NCBI Taxonomy" id="1123062"/>
    <lineage>
        <taxon>Bacteria</taxon>
        <taxon>Pseudomonadati</taxon>
        <taxon>Pseudomonadota</taxon>
        <taxon>Alphaproteobacteria</taxon>
        <taxon>Acetobacterales</taxon>
        <taxon>Roseomonadaceae</taxon>
        <taxon>Falsiroseomonas</taxon>
    </lineage>
</organism>
<dbReference type="InterPro" id="IPR029063">
    <property type="entry name" value="SAM-dependent_MTases_sf"/>
</dbReference>